<dbReference type="PANTHER" id="PTHR30419:SF2">
    <property type="entry name" value="LYSR FAMILY TRANSCRIPTIONAL REGULATOR"/>
    <property type="match status" value="1"/>
</dbReference>
<dbReference type="InterPro" id="IPR036388">
    <property type="entry name" value="WH-like_DNA-bd_sf"/>
</dbReference>
<dbReference type="InterPro" id="IPR050950">
    <property type="entry name" value="HTH-type_LysR_regulators"/>
</dbReference>
<organism evidence="6 7">
    <name type="scientific">Siccirubricoccus deserti</name>
    <dbReference type="NCBI Taxonomy" id="2013562"/>
    <lineage>
        <taxon>Bacteria</taxon>
        <taxon>Pseudomonadati</taxon>
        <taxon>Pseudomonadota</taxon>
        <taxon>Alphaproteobacteria</taxon>
        <taxon>Acetobacterales</taxon>
        <taxon>Roseomonadaceae</taxon>
        <taxon>Siccirubricoccus</taxon>
    </lineage>
</organism>
<dbReference type="Gene3D" id="1.10.10.10">
    <property type="entry name" value="Winged helix-like DNA-binding domain superfamily/Winged helix DNA-binding domain"/>
    <property type="match status" value="1"/>
</dbReference>
<evidence type="ECO:0000259" key="5">
    <source>
        <dbReference type="PROSITE" id="PS50931"/>
    </source>
</evidence>
<name>A0A9X0UE32_9PROT</name>
<dbReference type="Gene3D" id="3.40.190.290">
    <property type="match status" value="1"/>
</dbReference>
<comment type="similarity">
    <text evidence="1">Belongs to the LysR transcriptional regulatory family.</text>
</comment>
<dbReference type="SUPFAM" id="SSF46785">
    <property type="entry name" value="Winged helix' DNA-binding domain"/>
    <property type="match status" value="1"/>
</dbReference>
<gene>
    <name evidence="6" type="ORF">H7965_13340</name>
</gene>
<evidence type="ECO:0000256" key="4">
    <source>
        <dbReference type="ARBA" id="ARBA00023163"/>
    </source>
</evidence>
<dbReference type="Pfam" id="PF00126">
    <property type="entry name" value="HTH_1"/>
    <property type="match status" value="1"/>
</dbReference>
<reference evidence="6" key="1">
    <citation type="submission" date="2020-08" db="EMBL/GenBank/DDBJ databases">
        <authorList>
            <person name="Hu Y."/>
            <person name="Nguyen S.V."/>
            <person name="Li F."/>
            <person name="Fanning S."/>
        </authorList>
    </citation>
    <scope>NUCLEOTIDE SEQUENCE</scope>
    <source>
        <strain evidence="6">SYSU D8009</strain>
    </source>
</reference>
<dbReference type="Proteomes" id="UP000600101">
    <property type="component" value="Unassembled WGS sequence"/>
</dbReference>
<dbReference type="GO" id="GO:0005829">
    <property type="term" value="C:cytosol"/>
    <property type="evidence" value="ECO:0007669"/>
    <property type="project" value="TreeGrafter"/>
</dbReference>
<accession>A0A9X0UE32</accession>
<keyword evidence="7" id="KW-1185">Reference proteome</keyword>
<protein>
    <submittedName>
        <fullName evidence="6">LysR family transcriptional regulator</fullName>
    </submittedName>
</protein>
<dbReference type="PANTHER" id="PTHR30419">
    <property type="entry name" value="HTH-TYPE TRANSCRIPTIONAL REGULATOR YBHD"/>
    <property type="match status" value="1"/>
</dbReference>
<keyword evidence="3" id="KW-0238">DNA-binding</keyword>
<dbReference type="AlphaFoldDB" id="A0A9X0UE32"/>
<dbReference type="InterPro" id="IPR036390">
    <property type="entry name" value="WH_DNA-bd_sf"/>
</dbReference>
<dbReference type="InterPro" id="IPR005119">
    <property type="entry name" value="LysR_subst-bd"/>
</dbReference>
<sequence>MTARLFVSVLEEGSIARAARREAIAASAISKRISELEHRLGLMLLRRHAGGVEITAAGAAVLRRARNLLHEAGQLEAELRQLGSGVTGHVRVASGETMLVSHLPDVLATFLHDNPGIRVDLDERIHIDVLRAVQDQAADIGVLPGEAMPPDVWTRPWRRDQIVAVMRPDHPLAGYPGVTMAEMLDHDMIGQDRRGALGALLNRQATALGRSMRVRVSADGFDVVCRLAQQGLGIGIVAESSANLLAPAMGLVALTVLDSWARRQHRLCVRNPEQLSPAARLLLDTLLQGAGEEASGISVGDVILSKR</sequence>
<dbReference type="PROSITE" id="PS50931">
    <property type="entry name" value="HTH_LYSR"/>
    <property type="match status" value="1"/>
</dbReference>
<dbReference type="Pfam" id="PF03466">
    <property type="entry name" value="LysR_substrate"/>
    <property type="match status" value="1"/>
</dbReference>
<evidence type="ECO:0000256" key="3">
    <source>
        <dbReference type="ARBA" id="ARBA00023125"/>
    </source>
</evidence>
<keyword evidence="2" id="KW-0805">Transcription regulation</keyword>
<evidence type="ECO:0000256" key="2">
    <source>
        <dbReference type="ARBA" id="ARBA00023015"/>
    </source>
</evidence>
<dbReference type="SUPFAM" id="SSF53850">
    <property type="entry name" value="Periplasmic binding protein-like II"/>
    <property type="match status" value="1"/>
</dbReference>
<dbReference type="GO" id="GO:0003700">
    <property type="term" value="F:DNA-binding transcription factor activity"/>
    <property type="evidence" value="ECO:0007669"/>
    <property type="project" value="InterPro"/>
</dbReference>
<evidence type="ECO:0000313" key="7">
    <source>
        <dbReference type="Proteomes" id="UP000600101"/>
    </source>
</evidence>
<evidence type="ECO:0000313" key="6">
    <source>
        <dbReference type="EMBL" id="MBC4016303.1"/>
    </source>
</evidence>
<dbReference type="EMBL" id="JACOMF010000014">
    <property type="protein sequence ID" value="MBC4016303.1"/>
    <property type="molecule type" value="Genomic_DNA"/>
</dbReference>
<dbReference type="InterPro" id="IPR000847">
    <property type="entry name" value="LysR_HTH_N"/>
</dbReference>
<comment type="caution">
    <text evidence="6">The sequence shown here is derived from an EMBL/GenBank/DDBJ whole genome shotgun (WGS) entry which is preliminary data.</text>
</comment>
<proteinExistence type="inferred from homology"/>
<evidence type="ECO:0000256" key="1">
    <source>
        <dbReference type="ARBA" id="ARBA00009437"/>
    </source>
</evidence>
<dbReference type="GO" id="GO:0003677">
    <property type="term" value="F:DNA binding"/>
    <property type="evidence" value="ECO:0007669"/>
    <property type="project" value="UniProtKB-KW"/>
</dbReference>
<keyword evidence="4" id="KW-0804">Transcription</keyword>
<feature type="domain" description="HTH lysR-type" evidence="5">
    <location>
        <begin position="1"/>
        <end position="55"/>
    </location>
</feature>
<dbReference type="RefSeq" id="WP_186771076.1">
    <property type="nucleotide sequence ID" value="NZ_JACOMF010000014.1"/>
</dbReference>